<evidence type="ECO:0000313" key="3">
    <source>
        <dbReference type="EMBL" id="CAA6810196.1"/>
    </source>
</evidence>
<evidence type="ECO:0000256" key="1">
    <source>
        <dbReference type="ARBA" id="ARBA00005701"/>
    </source>
</evidence>
<gene>
    <name evidence="3" type="ORF">HELGO_WM13491</name>
</gene>
<feature type="region of interest" description="Disordered" evidence="2">
    <location>
        <begin position="1"/>
        <end position="29"/>
    </location>
</feature>
<protein>
    <recommendedName>
        <fullName evidence="4">DUF1674 domain-containing protein</fullName>
    </recommendedName>
</protein>
<organism evidence="3">
    <name type="scientific">uncultured Thiotrichaceae bacterium</name>
    <dbReference type="NCBI Taxonomy" id="298394"/>
    <lineage>
        <taxon>Bacteria</taxon>
        <taxon>Pseudomonadati</taxon>
        <taxon>Pseudomonadota</taxon>
        <taxon>Gammaproteobacteria</taxon>
        <taxon>Thiotrichales</taxon>
        <taxon>Thiotrichaceae</taxon>
        <taxon>environmental samples</taxon>
    </lineage>
</organism>
<accession>A0A6S6T5J3</accession>
<dbReference type="EMBL" id="CACVAY010000042">
    <property type="protein sequence ID" value="CAA6810196.1"/>
    <property type="molecule type" value="Genomic_DNA"/>
</dbReference>
<dbReference type="InterPro" id="IPR012875">
    <property type="entry name" value="SDHF4"/>
</dbReference>
<reference evidence="3" key="1">
    <citation type="submission" date="2020-01" db="EMBL/GenBank/DDBJ databases">
        <authorList>
            <person name="Meier V. D."/>
            <person name="Meier V D."/>
        </authorList>
    </citation>
    <scope>NUCLEOTIDE SEQUENCE</scope>
    <source>
        <strain evidence="3">HLG_WM_MAG_07</strain>
    </source>
</reference>
<feature type="compositionally biased region" description="Basic and acidic residues" evidence="2">
    <location>
        <begin position="1"/>
        <end position="12"/>
    </location>
</feature>
<evidence type="ECO:0008006" key="4">
    <source>
        <dbReference type="Google" id="ProtNLM"/>
    </source>
</evidence>
<comment type="similarity">
    <text evidence="1">Belongs to the SDHAF4 family.</text>
</comment>
<dbReference type="AlphaFoldDB" id="A0A6S6T5J3"/>
<proteinExistence type="inferred from homology"/>
<dbReference type="Pfam" id="PF07896">
    <property type="entry name" value="DUF1674"/>
    <property type="match status" value="1"/>
</dbReference>
<evidence type="ECO:0000256" key="2">
    <source>
        <dbReference type="SAM" id="MobiDB-lite"/>
    </source>
</evidence>
<sequence length="63" mass="7165">MKKNIEGSEAHTTDSSLAKKVMTSKGNNPVIQLDELKRTLSKRTPLDPTRYGDWEKKGRCIDF</sequence>
<name>A0A6S6T5J3_9GAMM</name>